<evidence type="ECO:0000256" key="4">
    <source>
        <dbReference type="SAM" id="Phobius"/>
    </source>
</evidence>
<keyword evidence="7" id="KW-1185">Reference proteome</keyword>
<keyword evidence="4" id="KW-0472">Membrane</keyword>
<keyword evidence="2" id="KW-0238">DNA-binding</keyword>
<dbReference type="SUPFAM" id="SSF48452">
    <property type="entry name" value="TPR-like"/>
    <property type="match status" value="1"/>
</dbReference>
<dbReference type="EMBL" id="SBII01000019">
    <property type="protein sequence ID" value="RWW91663.1"/>
    <property type="molecule type" value="Genomic_DNA"/>
</dbReference>
<comment type="caution">
    <text evidence="6">The sequence shown here is derived from an EMBL/GenBank/DDBJ whole genome shotgun (WGS) entry which is preliminary data.</text>
</comment>
<dbReference type="Proteomes" id="UP000287527">
    <property type="component" value="Unassembled WGS sequence"/>
</dbReference>
<keyword evidence="1" id="KW-0805">Transcription regulation</keyword>
<dbReference type="PANTHER" id="PTHR43280">
    <property type="entry name" value="ARAC-FAMILY TRANSCRIPTIONAL REGULATOR"/>
    <property type="match status" value="1"/>
</dbReference>
<evidence type="ECO:0000259" key="5">
    <source>
        <dbReference type="PROSITE" id="PS01124"/>
    </source>
</evidence>
<dbReference type="InterPro" id="IPR019734">
    <property type="entry name" value="TPR_rpt"/>
</dbReference>
<dbReference type="SMART" id="SM00028">
    <property type="entry name" value="TPR"/>
    <property type="match status" value="5"/>
</dbReference>
<dbReference type="OrthoDB" id="5295174at2"/>
<evidence type="ECO:0000256" key="3">
    <source>
        <dbReference type="ARBA" id="ARBA00023163"/>
    </source>
</evidence>
<accession>A0A444GKZ9</accession>
<evidence type="ECO:0000313" key="6">
    <source>
        <dbReference type="EMBL" id="RWW91663.1"/>
    </source>
</evidence>
<dbReference type="AlphaFoldDB" id="A0A444GKZ9"/>
<dbReference type="SUPFAM" id="SSF46689">
    <property type="entry name" value="Homeodomain-like"/>
    <property type="match status" value="1"/>
</dbReference>
<gene>
    <name evidence="6" type="ORF">EPI11_18420</name>
</gene>
<keyword evidence="4" id="KW-1133">Transmembrane helix</keyword>
<evidence type="ECO:0000256" key="2">
    <source>
        <dbReference type="ARBA" id="ARBA00023125"/>
    </source>
</evidence>
<keyword evidence="3" id="KW-0804">Transcription</keyword>
<dbReference type="InterPro" id="IPR011990">
    <property type="entry name" value="TPR-like_helical_dom_sf"/>
</dbReference>
<reference evidence="6 7" key="1">
    <citation type="submission" date="2019-01" db="EMBL/GenBank/DDBJ databases">
        <title>Flavobacterium sp. nov.,isolated from freshwater.</title>
        <authorList>
            <person name="Zhang R."/>
            <person name="Du Z.-J."/>
        </authorList>
    </citation>
    <scope>NUCLEOTIDE SEQUENCE [LARGE SCALE GENOMIC DNA]</scope>
    <source>
        <strain evidence="6 7">1E403</strain>
    </source>
</reference>
<feature type="transmembrane region" description="Helical" evidence="4">
    <location>
        <begin position="352"/>
        <end position="371"/>
    </location>
</feature>
<sequence length="546" mass="63330">MLSTILSVKCRSSKFKDVFYMSKKFILILLLTSCQTVLYANNSFDTVIYETMVNVAGKDVNKAIHIADSLYKASTEPIHKVKSLMLLADLNLTIGKKNEAVNYAFMAEQITSDNGLYEWQARIYGFLSSHYRSLGLKEQSKIYLDKGLTVINKVEDAGIINQYKGVAFQEQGLYEIENKEYKKSLEYFKKAEPYFKKVRNEGVRNYQLALNHMQLGRAYMYLKERKYALIHFKNALNFLSQLKNEASVLKGFIYEGMGRAFFEDNELKNALVYLKDALKIAEHSDNLNLKEEVYYDMAVYYMETGDKVNYKHYHKLYQETMENSIKTNKNSSEVLVNRLQEREKELAQRQNLLLAVSGFLLVILIVLIIRSRSKRKKQYKKFQAILKNVSEQSKIFEIVKEEEVFTKEELKPVIEIAGKELMSSEVEQQILKKLARFEQGDKFTGRNITLSALSVLLDTNSKYLSHVINKHKKKDFNSYINELRIFYIIKKLESSPTYLNYKISYLAEECGFSSHSKFTAVFKTVTGMSPSSFMQFLAKNQKKLTA</sequence>
<evidence type="ECO:0000256" key="1">
    <source>
        <dbReference type="ARBA" id="ARBA00023015"/>
    </source>
</evidence>
<keyword evidence="4" id="KW-0812">Transmembrane</keyword>
<protein>
    <submittedName>
        <fullName evidence="6">Helix-turn-helix domain-containing protein</fullName>
    </submittedName>
</protein>
<dbReference type="InterPro" id="IPR018060">
    <property type="entry name" value="HTH_AraC"/>
</dbReference>
<dbReference type="Pfam" id="PF12833">
    <property type="entry name" value="HTH_18"/>
    <property type="match status" value="1"/>
</dbReference>
<evidence type="ECO:0000313" key="7">
    <source>
        <dbReference type="Proteomes" id="UP000287527"/>
    </source>
</evidence>
<proteinExistence type="predicted"/>
<dbReference type="PROSITE" id="PS01124">
    <property type="entry name" value="HTH_ARAC_FAMILY_2"/>
    <property type="match status" value="1"/>
</dbReference>
<dbReference type="Gene3D" id="1.25.40.10">
    <property type="entry name" value="Tetratricopeptide repeat domain"/>
    <property type="match status" value="2"/>
</dbReference>
<name>A0A444GKZ9_9FLAO</name>
<dbReference type="InterPro" id="IPR009057">
    <property type="entry name" value="Homeodomain-like_sf"/>
</dbReference>
<dbReference type="Gene3D" id="1.10.10.60">
    <property type="entry name" value="Homeodomain-like"/>
    <property type="match status" value="2"/>
</dbReference>
<feature type="domain" description="HTH araC/xylS-type" evidence="5">
    <location>
        <begin position="424"/>
        <end position="536"/>
    </location>
</feature>
<dbReference type="SMART" id="SM00342">
    <property type="entry name" value="HTH_ARAC"/>
    <property type="match status" value="1"/>
</dbReference>
<dbReference type="GO" id="GO:0003700">
    <property type="term" value="F:DNA-binding transcription factor activity"/>
    <property type="evidence" value="ECO:0007669"/>
    <property type="project" value="InterPro"/>
</dbReference>
<dbReference type="PANTHER" id="PTHR43280:SF2">
    <property type="entry name" value="HTH-TYPE TRANSCRIPTIONAL REGULATOR EXSA"/>
    <property type="match status" value="1"/>
</dbReference>
<dbReference type="GO" id="GO:0043565">
    <property type="term" value="F:sequence-specific DNA binding"/>
    <property type="evidence" value="ECO:0007669"/>
    <property type="project" value="InterPro"/>
</dbReference>
<organism evidence="6 7">
    <name type="scientific">Flavobacterium cerinum</name>
    <dbReference type="NCBI Taxonomy" id="2502784"/>
    <lineage>
        <taxon>Bacteria</taxon>
        <taxon>Pseudomonadati</taxon>
        <taxon>Bacteroidota</taxon>
        <taxon>Flavobacteriia</taxon>
        <taxon>Flavobacteriales</taxon>
        <taxon>Flavobacteriaceae</taxon>
        <taxon>Flavobacterium</taxon>
    </lineage>
</organism>